<name>A0A4R1M3W2_9FIRM</name>
<dbReference type="PANTHER" id="PTHR32182:SF0">
    <property type="entry name" value="DNA REPLICATION AND REPAIR PROTEIN RECF"/>
    <property type="match status" value="1"/>
</dbReference>
<keyword evidence="9 12" id="KW-0238">DNA-binding</keyword>
<keyword evidence="6 12" id="KW-0547">Nucleotide-binding</keyword>
<dbReference type="InterPro" id="IPR042174">
    <property type="entry name" value="RecF_2"/>
</dbReference>
<proteinExistence type="inferred from homology"/>
<dbReference type="PROSITE" id="PS00618">
    <property type="entry name" value="RECF_2"/>
    <property type="match status" value="1"/>
</dbReference>
<evidence type="ECO:0000256" key="1">
    <source>
        <dbReference type="ARBA" id="ARBA00004496"/>
    </source>
</evidence>
<evidence type="ECO:0000256" key="8">
    <source>
        <dbReference type="ARBA" id="ARBA00022840"/>
    </source>
</evidence>
<dbReference type="GO" id="GO:0000731">
    <property type="term" value="P:DNA synthesis involved in DNA repair"/>
    <property type="evidence" value="ECO:0007669"/>
    <property type="project" value="TreeGrafter"/>
</dbReference>
<dbReference type="GO" id="GO:0003697">
    <property type="term" value="F:single-stranded DNA binding"/>
    <property type="evidence" value="ECO:0007669"/>
    <property type="project" value="UniProtKB-UniRule"/>
</dbReference>
<keyword evidence="16" id="KW-1185">Reference proteome</keyword>
<comment type="similarity">
    <text evidence="2 12 13">Belongs to the RecF family.</text>
</comment>
<gene>
    <name evidence="12" type="primary">recF</name>
    <name evidence="15" type="ORF">EDC19_2850</name>
</gene>
<dbReference type="AlphaFoldDB" id="A0A4R1M3W2"/>
<organism evidence="15 16">
    <name type="scientific">Natranaerovirga hydrolytica</name>
    <dbReference type="NCBI Taxonomy" id="680378"/>
    <lineage>
        <taxon>Bacteria</taxon>
        <taxon>Bacillati</taxon>
        <taxon>Bacillota</taxon>
        <taxon>Clostridia</taxon>
        <taxon>Lachnospirales</taxon>
        <taxon>Natranaerovirgaceae</taxon>
        <taxon>Natranaerovirga</taxon>
    </lineage>
</organism>
<evidence type="ECO:0000256" key="11">
    <source>
        <dbReference type="ARBA" id="ARBA00023236"/>
    </source>
</evidence>
<dbReference type="InterPro" id="IPR001238">
    <property type="entry name" value="DNA-binding_RecF"/>
</dbReference>
<dbReference type="Gene3D" id="3.40.50.300">
    <property type="entry name" value="P-loop containing nucleotide triphosphate hydrolases"/>
    <property type="match status" value="1"/>
</dbReference>
<evidence type="ECO:0000259" key="14">
    <source>
        <dbReference type="Pfam" id="PF02463"/>
    </source>
</evidence>
<evidence type="ECO:0000256" key="7">
    <source>
        <dbReference type="ARBA" id="ARBA00022763"/>
    </source>
</evidence>
<dbReference type="InterPro" id="IPR003395">
    <property type="entry name" value="RecF/RecN/SMC_N"/>
</dbReference>
<comment type="caution">
    <text evidence="15">The sequence shown here is derived from an EMBL/GenBank/DDBJ whole genome shotgun (WGS) entry which is preliminary data.</text>
</comment>
<dbReference type="InterPro" id="IPR027417">
    <property type="entry name" value="P-loop_NTPase"/>
</dbReference>
<dbReference type="EMBL" id="SMGQ01000019">
    <property type="protein sequence ID" value="TCK86796.1"/>
    <property type="molecule type" value="Genomic_DNA"/>
</dbReference>
<evidence type="ECO:0000256" key="10">
    <source>
        <dbReference type="ARBA" id="ARBA00023204"/>
    </source>
</evidence>
<dbReference type="Proteomes" id="UP000294545">
    <property type="component" value="Unassembled WGS sequence"/>
</dbReference>
<evidence type="ECO:0000256" key="13">
    <source>
        <dbReference type="RuleBase" id="RU000578"/>
    </source>
</evidence>
<evidence type="ECO:0000256" key="5">
    <source>
        <dbReference type="ARBA" id="ARBA00022705"/>
    </source>
</evidence>
<comment type="subcellular location">
    <subcellularLocation>
        <location evidence="1 12 13">Cytoplasm</location>
    </subcellularLocation>
</comment>
<keyword evidence="11 12" id="KW-0742">SOS response</keyword>
<evidence type="ECO:0000256" key="9">
    <source>
        <dbReference type="ARBA" id="ARBA00023125"/>
    </source>
</evidence>
<dbReference type="NCBIfam" id="TIGR00611">
    <property type="entry name" value="recf"/>
    <property type="match status" value="1"/>
</dbReference>
<dbReference type="Pfam" id="PF02463">
    <property type="entry name" value="SMC_N"/>
    <property type="match status" value="1"/>
</dbReference>
<keyword evidence="7 12" id="KW-0227">DNA damage</keyword>
<evidence type="ECO:0000256" key="2">
    <source>
        <dbReference type="ARBA" id="ARBA00008016"/>
    </source>
</evidence>
<comment type="function">
    <text evidence="12 13">The RecF protein is involved in DNA metabolism; it is required for DNA replication and normal SOS inducibility. RecF binds preferentially to single-stranded, linear DNA. It also seems to bind ATP.</text>
</comment>
<reference evidence="15 16" key="1">
    <citation type="submission" date="2019-03" db="EMBL/GenBank/DDBJ databases">
        <title>Genomic Encyclopedia of Type Strains, Phase IV (KMG-IV): sequencing the most valuable type-strain genomes for metagenomic binning, comparative biology and taxonomic classification.</title>
        <authorList>
            <person name="Goeker M."/>
        </authorList>
    </citation>
    <scope>NUCLEOTIDE SEQUENCE [LARGE SCALE GENOMIC DNA]</scope>
    <source>
        <strain evidence="15 16">DSM 24176</strain>
    </source>
</reference>
<dbReference type="PROSITE" id="PS00617">
    <property type="entry name" value="RECF_1"/>
    <property type="match status" value="1"/>
</dbReference>
<evidence type="ECO:0000256" key="3">
    <source>
        <dbReference type="ARBA" id="ARBA00020170"/>
    </source>
</evidence>
<evidence type="ECO:0000256" key="12">
    <source>
        <dbReference type="HAMAP-Rule" id="MF_00365"/>
    </source>
</evidence>
<dbReference type="GO" id="GO:0006260">
    <property type="term" value="P:DNA replication"/>
    <property type="evidence" value="ECO:0007669"/>
    <property type="project" value="UniProtKB-UniRule"/>
</dbReference>
<keyword evidence="8 12" id="KW-0067">ATP-binding</keyword>
<sequence length="359" mass="41881">MIIKSIALKNYRNYKYLKLDFDPKTNILYGNNAQGKTNIIEAIYLSSTSKSHRSNNDKELICFEEEEAHIRVIIEKEEKESKIDIHLKKNKKKGVAINGLPINKVSQLLGTFKVIIFSPEDLKLIKDGPKQRRHFLDLELCQLDPLYYYNLQNYSKVLKQRNNLLKKINYKNSDLFDTLKVWDDQLVQYGKYLIYKRTEFIKELNTIVNRIHSGLTGNLENLNLFYDLNVKADAFLKKLEDNYEKDIRTKTTNSGPHRDDLLFDINNKDVRKYGSQGQQRTAALSLKIAEIEIVSQISKDKPVLLLDDVLSELDNNRQKYLLEYIKSIQTIITCTGIEDFMNSHLEINKSYKVLDGKVF</sequence>
<dbReference type="InterPro" id="IPR018078">
    <property type="entry name" value="DNA-binding_RecF_CS"/>
</dbReference>
<protein>
    <recommendedName>
        <fullName evidence="3 12">DNA replication and repair protein RecF</fullName>
    </recommendedName>
</protein>
<evidence type="ECO:0000256" key="6">
    <source>
        <dbReference type="ARBA" id="ARBA00022741"/>
    </source>
</evidence>
<dbReference type="SUPFAM" id="SSF52540">
    <property type="entry name" value="P-loop containing nucleoside triphosphate hydrolases"/>
    <property type="match status" value="1"/>
</dbReference>
<evidence type="ECO:0000256" key="4">
    <source>
        <dbReference type="ARBA" id="ARBA00022490"/>
    </source>
</evidence>
<feature type="domain" description="RecF/RecN/SMC N-terminal" evidence="14">
    <location>
        <begin position="3"/>
        <end position="336"/>
    </location>
</feature>
<dbReference type="GO" id="GO:0005524">
    <property type="term" value="F:ATP binding"/>
    <property type="evidence" value="ECO:0007669"/>
    <property type="project" value="UniProtKB-UniRule"/>
</dbReference>
<feature type="binding site" evidence="12">
    <location>
        <begin position="30"/>
        <end position="37"/>
    </location>
    <ligand>
        <name>ATP</name>
        <dbReference type="ChEBI" id="CHEBI:30616"/>
    </ligand>
</feature>
<dbReference type="HAMAP" id="MF_00365">
    <property type="entry name" value="RecF"/>
    <property type="match status" value="1"/>
</dbReference>
<dbReference type="OrthoDB" id="9803889at2"/>
<dbReference type="PANTHER" id="PTHR32182">
    <property type="entry name" value="DNA REPLICATION AND REPAIR PROTEIN RECF"/>
    <property type="match status" value="1"/>
</dbReference>
<evidence type="ECO:0000313" key="15">
    <source>
        <dbReference type="EMBL" id="TCK86796.1"/>
    </source>
</evidence>
<dbReference type="CDD" id="cd03242">
    <property type="entry name" value="ABC_RecF"/>
    <property type="match status" value="1"/>
</dbReference>
<dbReference type="GO" id="GO:0006302">
    <property type="term" value="P:double-strand break repair"/>
    <property type="evidence" value="ECO:0007669"/>
    <property type="project" value="TreeGrafter"/>
</dbReference>
<dbReference type="RefSeq" id="WP_132283502.1">
    <property type="nucleotide sequence ID" value="NZ_SMGQ01000019.1"/>
</dbReference>
<dbReference type="GO" id="GO:0005737">
    <property type="term" value="C:cytoplasm"/>
    <property type="evidence" value="ECO:0007669"/>
    <property type="project" value="UniProtKB-SubCell"/>
</dbReference>
<keyword evidence="4 12" id="KW-0963">Cytoplasm</keyword>
<dbReference type="Gene3D" id="1.20.1050.90">
    <property type="entry name" value="RecF/RecN/SMC, N-terminal domain"/>
    <property type="match status" value="1"/>
</dbReference>
<accession>A0A4R1M3W2</accession>
<keyword evidence="5 12" id="KW-0235">DNA replication</keyword>
<dbReference type="GO" id="GO:0009432">
    <property type="term" value="P:SOS response"/>
    <property type="evidence" value="ECO:0007669"/>
    <property type="project" value="UniProtKB-UniRule"/>
</dbReference>
<keyword evidence="10 12" id="KW-0234">DNA repair</keyword>
<evidence type="ECO:0000313" key="16">
    <source>
        <dbReference type="Proteomes" id="UP000294545"/>
    </source>
</evidence>